<gene>
    <name evidence="6" type="ORF">GGR32_001362</name>
</gene>
<dbReference type="RefSeq" id="WP_183477426.1">
    <property type="nucleotide sequence ID" value="NZ_JACIFO010000005.1"/>
</dbReference>
<comment type="caution">
    <text evidence="6">The sequence shown here is derived from an EMBL/GenBank/DDBJ whole genome shotgun (WGS) entry which is preliminary data.</text>
</comment>
<keyword evidence="5" id="KW-0998">Cell outer membrane</keyword>
<comment type="subcellular location">
    <subcellularLocation>
        <location evidence="1">Cell outer membrane</location>
    </subcellularLocation>
</comment>
<organism evidence="6 7">
    <name type="scientific">Mesonia hippocampi</name>
    <dbReference type="NCBI Taxonomy" id="1628250"/>
    <lineage>
        <taxon>Bacteria</taxon>
        <taxon>Pseudomonadati</taxon>
        <taxon>Bacteroidota</taxon>
        <taxon>Flavobacteriia</taxon>
        <taxon>Flavobacteriales</taxon>
        <taxon>Flavobacteriaceae</taxon>
        <taxon>Mesonia</taxon>
    </lineage>
</organism>
<reference evidence="6 7" key="1">
    <citation type="submission" date="2020-08" db="EMBL/GenBank/DDBJ databases">
        <title>Genomic Encyclopedia of Type Strains, Phase IV (KMG-IV): sequencing the most valuable type-strain genomes for metagenomic binning, comparative biology and taxonomic classification.</title>
        <authorList>
            <person name="Goeker M."/>
        </authorList>
    </citation>
    <scope>NUCLEOTIDE SEQUENCE [LARGE SCALE GENOMIC DNA]</scope>
    <source>
        <strain evidence="6 7">DSM 29568</strain>
    </source>
</reference>
<evidence type="ECO:0000256" key="2">
    <source>
        <dbReference type="ARBA" id="ARBA00022452"/>
    </source>
</evidence>
<dbReference type="GO" id="GO:0009279">
    <property type="term" value="C:cell outer membrane"/>
    <property type="evidence" value="ECO:0007669"/>
    <property type="project" value="UniProtKB-SubCell"/>
</dbReference>
<dbReference type="GO" id="GO:0015288">
    <property type="term" value="F:porin activity"/>
    <property type="evidence" value="ECO:0007669"/>
    <property type="project" value="TreeGrafter"/>
</dbReference>
<dbReference type="SUPFAM" id="SSF56954">
    <property type="entry name" value="Outer membrane efflux proteins (OEP)"/>
    <property type="match status" value="1"/>
</dbReference>
<protein>
    <submittedName>
        <fullName evidence="6">Outer membrane protein TolC</fullName>
    </submittedName>
</protein>
<dbReference type="AlphaFoldDB" id="A0A840EUC7"/>
<dbReference type="Gene3D" id="1.20.1600.10">
    <property type="entry name" value="Outer membrane efflux proteins (OEP)"/>
    <property type="match status" value="1"/>
</dbReference>
<keyword evidence="7" id="KW-1185">Reference proteome</keyword>
<dbReference type="GO" id="GO:1990281">
    <property type="term" value="C:efflux pump complex"/>
    <property type="evidence" value="ECO:0007669"/>
    <property type="project" value="TreeGrafter"/>
</dbReference>
<dbReference type="PANTHER" id="PTHR30026:SF20">
    <property type="entry name" value="OUTER MEMBRANE PROTEIN TOLC"/>
    <property type="match status" value="1"/>
</dbReference>
<evidence type="ECO:0000313" key="6">
    <source>
        <dbReference type="EMBL" id="MBB4119066.1"/>
    </source>
</evidence>
<dbReference type="Proteomes" id="UP000553034">
    <property type="component" value="Unassembled WGS sequence"/>
</dbReference>
<keyword evidence="2" id="KW-1134">Transmembrane beta strand</keyword>
<dbReference type="GO" id="GO:0015562">
    <property type="term" value="F:efflux transmembrane transporter activity"/>
    <property type="evidence" value="ECO:0007669"/>
    <property type="project" value="InterPro"/>
</dbReference>
<dbReference type="PANTHER" id="PTHR30026">
    <property type="entry name" value="OUTER MEMBRANE PROTEIN TOLC"/>
    <property type="match status" value="1"/>
</dbReference>
<dbReference type="EMBL" id="JACIFO010000005">
    <property type="protein sequence ID" value="MBB4119066.1"/>
    <property type="molecule type" value="Genomic_DNA"/>
</dbReference>
<evidence type="ECO:0000256" key="4">
    <source>
        <dbReference type="ARBA" id="ARBA00023136"/>
    </source>
</evidence>
<keyword evidence="4" id="KW-0472">Membrane</keyword>
<proteinExistence type="predicted"/>
<evidence type="ECO:0000313" key="7">
    <source>
        <dbReference type="Proteomes" id="UP000553034"/>
    </source>
</evidence>
<keyword evidence="3" id="KW-0812">Transmembrane</keyword>
<name>A0A840EUC7_9FLAO</name>
<evidence type="ECO:0000256" key="1">
    <source>
        <dbReference type="ARBA" id="ARBA00004442"/>
    </source>
</evidence>
<evidence type="ECO:0000256" key="5">
    <source>
        <dbReference type="ARBA" id="ARBA00023237"/>
    </source>
</evidence>
<accession>A0A840EUC7</accession>
<dbReference type="InterPro" id="IPR051906">
    <property type="entry name" value="TolC-like"/>
</dbReference>
<evidence type="ECO:0000256" key="3">
    <source>
        <dbReference type="ARBA" id="ARBA00022692"/>
    </source>
</evidence>
<sequence>MNKINIKKLRLRNIFLYLMLLAGSLYDLQAQQLEQYIKLAKEQSPEIKALEAQKKQLSERINELNTLGNTSFGAGYFVSQPETRTGAQVAKLSVQQSFPWFGSFKTQKKYINSLVETKNYDIAIAKDKLALAVATNYYDLYMLKDKTQIYLKNIALIDSYEALALKGVETNQASAVDVLKLQMKRKELISKKEQTQGLFYAKSTAFSNLLNQEDLLIELPDTLSLPKEKLTDFNDPKIHPEVLKYDYVISSIEQEEKVNRKGANPNIGLGLDYVFVEERPGMVMDDNGKDIIMPMVNISIPIFNKKYKSITAQNNIKVQEAQQQQELQKNLIDTQLSQAIEEQISARITYQNQLENLNYAEQAQQILLQQYQNGILQYNDVLDIIELQLTMELSLTEALNNYYRQQATINYLNQ</sequence>